<proteinExistence type="predicted"/>
<protein>
    <submittedName>
        <fullName evidence="3">Uncharacterized protein</fullName>
    </submittedName>
</protein>
<dbReference type="InterPro" id="IPR057055">
    <property type="entry name" value="wHTH-PRTase_assoc"/>
</dbReference>
<accession>A0ABZ1E165</accession>
<dbReference type="Pfam" id="PF24390">
    <property type="entry name" value="PRTase-CE"/>
    <property type="match status" value="1"/>
</dbReference>
<feature type="domain" description="PRTase-CE" evidence="1">
    <location>
        <begin position="11"/>
        <end position="277"/>
    </location>
</feature>
<reference evidence="3 4" key="1">
    <citation type="submission" date="2023-09" db="EMBL/GenBank/DDBJ databases">
        <title>Thioclava shenzhenensis sp. nov., a multidrug resistant bacteria-antagonizing species isolated from coastal seawater.</title>
        <authorList>
            <person name="Long M."/>
        </authorList>
    </citation>
    <scope>NUCLEOTIDE SEQUENCE [LARGE SCALE GENOMIC DNA]</scope>
    <source>
        <strain evidence="3 4">FTW29</strain>
    </source>
</reference>
<feature type="domain" description="PRTase associated wHTH" evidence="2">
    <location>
        <begin position="325"/>
        <end position="407"/>
    </location>
</feature>
<dbReference type="Pfam" id="PF24409">
    <property type="entry name" value="wHTH-PRTase_assc"/>
    <property type="match status" value="1"/>
</dbReference>
<gene>
    <name evidence="3" type="ORF">RPE78_05915</name>
</gene>
<organism evidence="3 4">
    <name type="scientific">Thioclava litoralis</name>
    <dbReference type="NCBI Taxonomy" id="3076557"/>
    <lineage>
        <taxon>Bacteria</taxon>
        <taxon>Pseudomonadati</taxon>
        <taxon>Pseudomonadota</taxon>
        <taxon>Alphaproteobacteria</taxon>
        <taxon>Rhodobacterales</taxon>
        <taxon>Paracoccaceae</taxon>
        <taxon>Thioclava</taxon>
    </lineage>
</organism>
<dbReference type="EMBL" id="CP135443">
    <property type="protein sequence ID" value="WRY34819.1"/>
    <property type="molecule type" value="Genomic_DNA"/>
</dbReference>
<dbReference type="InterPro" id="IPR056920">
    <property type="entry name" value="PRTase-CE"/>
</dbReference>
<sequence>MAELSKTSFAQTWLGNFPPQDRDTASLLLDRIMLVGASEFIAAITKQLDRIERECQSAQPCLALYAEREIEKCNYDVMPFFPKTDKGRATGDGIPPVSADPKKQDVGSEGIVATLISKYCKVPENHAISHPGPDALRENRVRKIVIVTDFVGSGRRVGEMLDALALVASIQSWRSYGLLDFHVVCYSGTEWGLCNVRRHSLRPKVSFHIACPVINEAFSGNELGAIKLLCKTYPGKRSRYPFGFNDTGSLIAFSHGIPNNAPDILHSHSGGWKPLFPGRSTASSEIDRIADSSEMLARNSERVLGVRAARNVLKDSEGELWTHAMLVLDAIRSGAKTPTKVSALTQIPIERVEEVIALSQTAGWVTPKQTLTRMGRREICGIRRYDLIDEEFAFPESHLYFPSQLRAP</sequence>
<evidence type="ECO:0000259" key="2">
    <source>
        <dbReference type="Pfam" id="PF24409"/>
    </source>
</evidence>
<evidence type="ECO:0000313" key="4">
    <source>
        <dbReference type="Proteomes" id="UP001623290"/>
    </source>
</evidence>
<evidence type="ECO:0000313" key="3">
    <source>
        <dbReference type="EMBL" id="WRY34819.1"/>
    </source>
</evidence>
<keyword evidence="4" id="KW-1185">Reference proteome</keyword>
<evidence type="ECO:0000259" key="1">
    <source>
        <dbReference type="Pfam" id="PF24390"/>
    </source>
</evidence>
<dbReference type="Proteomes" id="UP001623290">
    <property type="component" value="Chromosome"/>
</dbReference>
<dbReference type="RefSeq" id="WP_406721497.1">
    <property type="nucleotide sequence ID" value="NZ_CP135443.1"/>
</dbReference>
<name>A0ABZ1E165_9RHOB</name>